<dbReference type="EMBL" id="BGZK01000216">
    <property type="protein sequence ID" value="GBP29138.1"/>
    <property type="molecule type" value="Genomic_DNA"/>
</dbReference>
<accession>A0A4C1URQ7</accession>
<keyword evidence="2" id="KW-1185">Reference proteome</keyword>
<sequence>MFKKYSCPEVISAYVAQKNQKCTGYSDLCLLEKDRAKVIPEHAGQIIGVFTKVTASGVRNPMRLREAIGNPLINRTYKRNTAITPAALQRRVTHAPPGVRACDLMSADKAAARDHPCSG</sequence>
<proteinExistence type="predicted"/>
<gene>
    <name evidence="1" type="ORF">EVAR_17676_1</name>
</gene>
<evidence type="ECO:0000313" key="1">
    <source>
        <dbReference type="EMBL" id="GBP29138.1"/>
    </source>
</evidence>
<comment type="caution">
    <text evidence="1">The sequence shown here is derived from an EMBL/GenBank/DDBJ whole genome shotgun (WGS) entry which is preliminary data.</text>
</comment>
<dbReference type="AlphaFoldDB" id="A0A4C1URQ7"/>
<organism evidence="1 2">
    <name type="scientific">Eumeta variegata</name>
    <name type="common">Bagworm moth</name>
    <name type="synonym">Eumeta japonica</name>
    <dbReference type="NCBI Taxonomy" id="151549"/>
    <lineage>
        <taxon>Eukaryota</taxon>
        <taxon>Metazoa</taxon>
        <taxon>Ecdysozoa</taxon>
        <taxon>Arthropoda</taxon>
        <taxon>Hexapoda</taxon>
        <taxon>Insecta</taxon>
        <taxon>Pterygota</taxon>
        <taxon>Neoptera</taxon>
        <taxon>Endopterygota</taxon>
        <taxon>Lepidoptera</taxon>
        <taxon>Glossata</taxon>
        <taxon>Ditrysia</taxon>
        <taxon>Tineoidea</taxon>
        <taxon>Psychidae</taxon>
        <taxon>Oiketicinae</taxon>
        <taxon>Eumeta</taxon>
    </lineage>
</organism>
<evidence type="ECO:0000313" key="2">
    <source>
        <dbReference type="Proteomes" id="UP000299102"/>
    </source>
</evidence>
<reference evidence="1 2" key="1">
    <citation type="journal article" date="2019" name="Commun. Biol.">
        <title>The bagworm genome reveals a unique fibroin gene that provides high tensile strength.</title>
        <authorList>
            <person name="Kono N."/>
            <person name="Nakamura H."/>
            <person name="Ohtoshi R."/>
            <person name="Tomita M."/>
            <person name="Numata K."/>
            <person name="Arakawa K."/>
        </authorList>
    </citation>
    <scope>NUCLEOTIDE SEQUENCE [LARGE SCALE GENOMIC DNA]</scope>
</reference>
<name>A0A4C1URQ7_EUMVA</name>
<protein>
    <submittedName>
        <fullName evidence="1">Uncharacterized protein</fullName>
    </submittedName>
</protein>
<dbReference type="Proteomes" id="UP000299102">
    <property type="component" value="Unassembled WGS sequence"/>
</dbReference>